<feature type="region of interest" description="Disordered" evidence="5">
    <location>
        <begin position="1051"/>
        <end position="1087"/>
    </location>
</feature>
<feature type="compositionally biased region" description="Pro residues" evidence="5">
    <location>
        <begin position="953"/>
        <end position="970"/>
    </location>
</feature>
<feature type="compositionally biased region" description="Pro residues" evidence="5">
    <location>
        <begin position="797"/>
        <end position="836"/>
    </location>
</feature>
<dbReference type="GO" id="GO:0008270">
    <property type="term" value="F:zinc ion binding"/>
    <property type="evidence" value="ECO:0007669"/>
    <property type="project" value="UniProtKB-KW"/>
</dbReference>
<feature type="compositionally biased region" description="Low complexity" evidence="5">
    <location>
        <begin position="117"/>
        <end position="131"/>
    </location>
</feature>
<feature type="compositionally biased region" description="Polar residues" evidence="5">
    <location>
        <begin position="292"/>
        <end position="303"/>
    </location>
</feature>
<evidence type="ECO:0000256" key="3">
    <source>
        <dbReference type="ARBA" id="ARBA00022833"/>
    </source>
</evidence>
<protein>
    <submittedName>
        <fullName evidence="7">BQ5605_C012g06833 protein</fullName>
    </submittedName>
</protein>
<feature type="compositionally biased region" description="Acidic residues" evidence="5">
    <location>
        <begin position="753"/>
        <end position="766"/>
    </location>
</feature>
<feature type="compositionally biased region" description="Low complexity" evidence="5">
    <location>
        <begin position="943"/>
        <end position="952"/>
    </location>
</feature>
<feature type="compositionally biased region" description="Low complexity" evidence="5">
    <location>
        <begin position="525"/>
        <end position="535"/>
    </location>
</feature>
<feature type="domain" description="RING-type" evidence="6">
    <location>
        <begin position="1174"/>
        <end position="1216"/>
    </location>
</feature>
<feature type="compositionally biased region" description="Polar residues" evidence="5">
    <location>
        <begin position="928"/>
        <end position="941"/>
    </location>
</feature>
<evidence type="ECO:0000256" key="5">
    <source>
        <dbReference type="SAM" id="MobiDB-lite"/>
    </source>
</evidence>
<feature type="region of interest" description="Disordered" evidence="5">
    <location>
        <begin position="716"/>
        <end position="1004"/>
    </location>
</feature>
<organism evidence="7 8">
    <name type="scientific">Microbotryum silenes-dioicae</name>
    <dbReference type="NCBI Taxonomy" id="796604"/>
    <lineage>
        <taxon>Eukaryota</taxon>
        <taxon>Fungi</taxon>
        <taxon>Dikarya</taxon>
        <taxon>Basidiomycota</taxon>
        <taxon>Pucciniomycotina</taxon>
        <taxon>Microbotryomycetes</taxon>
        <taxon>Microbotryales</taxon>
        <taxon>Microbotryaceae</taxon>
        <taxon>Microbotryum</taxon>
    </lineage>
</organism>
<feature type="region of interest" description="Disordered" evidence="5">
    <location>
        <begin position="27"/>
        <end position="345"/>
    </location>
</feature>
<feature type="compositionally biased region" description="Acidic residues" evidence="5">
    <location>
        <begin position="672"/>
        <end position="683"/>
    </location>
</feature>
<feature type="compositionally biased region" description="Low complexity" evidence="5">
    <location>
        <begin position="230"/>
        <end position="255"/>
    </location>
</feature>
<dbReference type="PANTHER" id="PTHR14155:SF627">
    <property type="entry name" value="OS06G0192800 PROTEIN"/>
    <property type="match status" value="1"/>
</dbReference>
<feature type="compositionally biased region" description="Low complexity" evidence="5">
    <location>
        <begin position="173"/>
        <end position="182"/>
    </location>
</feature>
<keyword evidence="2 4" id="KW-0863">Zinc-finger</keyword>
<keyword evidence="8" id="KW-1185">Reference proteome</keyword>
<dbReference type="SUPFAM" id="SSF57850">
    <property type="entry name" value="RING/U-box"/>
    <property type="match status" value="1"/>
</dbReference>
<feature type="compositionally biased region" description="Low complexity" evidence="5">
    <location>
        <begin position="637"/>
        <end position="648"/>
    </location>
</feature>
<feature type="compositionally biased region" description="Basic and acidic residues" evidence="5">
    <location>
        <begin position="728"/>
        <end position="738"/>
    </location>
</feature>
<dbReference type="SMART" id="SM00184">
    <property type="entry name" value="RING"/>
    <property type="match status" value="1"/>
</dbReference>
<accession>A0A2X0LVU2</accession>
<keyword evidence="3" id="KW-0862">Zinc</keyword>
<dbReference type="EMBL" id="FQNC01000014">
    <property type="protein sequence ID" value="SGY16293.1"/>
    <property type="molecule type" value="Genomic_DNA"/>
</dbReference>
<dbReference type="PROSITE" id="PS50089">
    <property type="entry name" value="ZF_RING_2"/>
    <property type="match status" value="1"/>
</dbReference>
<evidence type="ECO:0000313" key="8">
    <source>
        <dbReference type="Proteomes" id="UP000249464"/>
    </source>
</evidence>
<feature type="region of interest" description="Disordered" evidence="5">
    <location>
        <begin position="363"/>
        <end position="403"/>
    </location>
</feature>
<feature type="compositionally biased region" description="Pro residues" evidence="5">
    <location>
        <begin position="366"/>
        <end position="388"/>
    </location>
</feature>
<name>A0A2X0LVU2_9BASI</name>
<reference evidence="7 8" key="1">
    <citation type="submission" date="2016-11" db="EMBL/GenBank/DDBJ databases">
        <authorList>
            <person name="Jaros S."/>
            <person name="Januszkiewicz K."/>
            <person name="Wedrychowicz H."/>
        </authorList>
    </citation>
    <scope>NUCLEOTIDE SEQUENCE [LARGE SCALE GENOMIC DNA]</scope>
</reference>
<dbReference type="Gene3D" id="3.30.40.10">
    <property type="entry name" value="Zinc/RING finger domain, C3HC4 (zinc finger)"/>
    <property type="match status" value="1"/>
</dbReference>
<dbReference type="CDD" id="cd16454">
    <property type="entry name" value="RING-H2_PA-TM-RING"/>
    <property type="match status" value="1"/>
</dbReference>
<gene>
    <name evidence="7" type="primary">BQ5605_C012g06833</name>
    <name evidence="7" type="ORF">BQ5605_C012G06833</name>
</gene>
<feature type="region of interest" description="Disordered" evidence="5">
    <location>
        <begin position="576"/>
        <end position="689"/>
    </location>
</feature>
<dbReference type="Pfam" id="PF13639">
    <property type="entry name" value="zf-RING_2"/>
    <property type="match status" value="1"/>
</dbReference>
<feature type="compositionally biased region" description="Low complexity" evidence="5">
    <location>
        <begin position="883"/>
        <end position="920"/>
    </location>
</feature>
<dbReference type="InterPro" id="IPR053238">
    <property type="entry name" value="RING-H2_zinc_finger"/>
</dbReference>
<evidence type="ECO:0000259" key="6">
    <source>
        <dbReference type="PROSITE" id="PS50089"/>
    </source>
</evidence>
<sequence>MHRAPVSSSLFGFRQCFASFAKPPAAFVPKRKPSPGLTQMTSRGPAWTRDRKKNKQTAFTPPVYGTTGATASSTSLPEPAPPQEAPYLAHAVRYHGQLTLVPPDNTGRRRGAGQLDAASTSASSVASTSSLHQHHSSSVVEPSRATMGPVEEISAPSPAPAPTKKKVKKAKKPVAPAVPDPAILDAVFNAGRNGGSPSTPPVAMASSRSAQSRERDRQQRGGATAVGADSASSRSMTRSGSACSSSLGSGVASSSNVRGPRAIRLTPPQQGKWSGCTGRSLGHGTDRIYPRSYSTASSASNVNEYPFPPASTSRTRANPPPSNYIPTQGSPALPSPSNPRGPISQRRGASILFETPVVDPRASIAAPPPAFESPPPAYFLPGSRPPSPLDLAAQRATASTAIGGGEEISPTILRGALAESDFAEATDLATSDDPLVLAWEADRAAGMELELRIQRDMQRRRAAEAAATAIAPIGPLAEEIGADVVTSDPVEDATPLRLPTPPAPSTARGPALTVERASADQTSRPTVPTPTNAPTEPNPPSAEEREEIAAAEAQNDVPRIARALSIYAGRRFAEAAERRIAQAEAQKSPSSAVQSSVVLEEEPEEPVDKPLGEAPASPLAPVASTSSSLPPPPSSPARPIHLSSSLIPPHIPPSITPITSTQKPTGATVESSDSEEEEEEAEEDRPARLARAVTLNARRRFAEAAERRVALERAVKEREQNAAQQRVALERAVKEREQNAAQQTSGSGIPQVPEEEESTETAEEPPAEVAASEPQQRTSAFEQLFPNRSRFGQPVSSKPPIPPVAPLPQPPVPPPRPPFPATVAAPPTPPSNPPSRPFLDDPTAPPLPRRPDDVAAIRPSTIEDLPDVPLSTLSCSTPALPQRVSLVRRAPPVPRSRPGSMNRRYPISSTSTSDPSFSQSTPPPVSDINPSLLSTIPSSERYSLPSPLAPSSFTPPPPRPRRPAPLPPPSRGTTSPSPIATFGVTEETRRPSRRPLPVPPGPTDRVDAFTVMQMRENALASLENRDPRSSEELMENDRLALEALQNVTSAAATSSSHVGSRTASNPTGVGQAVQSTTAAPTSDSAVEAANNQDLSAYTELDLLLARLDHEVGGNQYDDLTTLGEMMGSARELGASQSELEMLDVAVVELERRRIDKRGKVKQKLSVVGVRCVDCTICLARFKVGERAVVLPECLHAFHETCIVRWLTRSRTCALCRANIFPDRPVIDI</sequence>
<evidence type="ECO:0000256" key="2">
    <source>
        <dbReference type="ARBA" id="ARBA00022771"/>
    </source>
</evidence>
<feature type="compositionally biased region" description="Polar residues" evidence="5">
    <location>
        <begin position="1057"/>
        <end position="1087"/>
    </location>
</feature>
<feature type="compositionally biased region" description="Low complexity" evidence="5">
    <location>
        <begin position="614"/>
        <end position="628"/>
    </location>
</feature>
<proteinExistence type="predicted"/>
<feature type="compositionally biased region" description="Polar residues" evidence="5">
    <location>
        <begin position="739"/>
        <end position="748"/>
    </location>
</feature>
<evidence type="ECO:0000256" key="4">
    <source>
        <dbReference type="PROSITE-ProRule" id="PRU00175"/>
    </source>
</evidence>
<evidence type="ECO:0000313" key="7">
    <source>
        <dbReference type="EMBL" id="SGY16293.1"/>
    </source>
</evidence>
<dbReference type="InterPro" id="IPR013083">
    <property type="entry name" value="Znf_RING/FYVE/PHD"/>
</dbReference>
<keyword evidence="1" id="KW-0479">Metal-binding</keyword>
<dbReference type="Proteomes" id="UP000249464">
    <property type="component" value="Unassembled WGS sequence"/>
</dbReference>
<dbReference type="PANTHER" id="PTHR14155">
    <property type="entry name" value="RING FINGER DOMAIN-CONTAINING"/>
    <property type="match status" value="1"/>
</dbReference>
<feature type="region of interest" description="Disordered" evidence="5">
    <location>
        <begin position="491"/>
        <end position="556"/>
    </location>
</feature>
<feature type="compositionally biased region" description="Polar residues" evidence="5">
    <location>
        <begin position="587"/>
        <end position="597"/>
    </location>
</feature>
<dbReference type="STRING" id="796604.A0A2X0LVU2"/>
<feature type="compositionally biased region" description="Basic residues" evidence="5">
    <location>
        <begin position="163"/>
        <end position="172"/>
    </location>
</feature>
<feature type="compositionally biased region" description="Low complexity" evidence="5">
    <location>
        <begin position="65"/>
        <end position="75"/>
    </location>
</feature>
<evidence type="ECO:0000256" key="1">
    <source>
        <dbReference type="ARBA" id="ARBA00022723"/>
    </source>
</evidence>
<dbReference type="AlphaFoldDB" id="A0A2X0LVU2"/>
<dbReference type="InterPro" id="IPR001841">
    <property type="entry name" value="Znf_RING"/>
</dbReference>